<dbReference type="InterPro" id="IPR013519">
    <property type="entry name" value="Int_alpha_beta-p"/>
</dbReference>
<keyword evidence="4" id="KW-1133">Transmembrane helix</keyword>
<accession>A0ABV6YJ62</accession>
<dbReference type="PRINTS" id="PR01185">
    <property type="entry name" value="INTEGRINA"/>
</dbReference>
<evidence type="ECO:0000259" key="5">
    <source>
        <dbReference type="Pfam" id="PF13860"/>
    </source>
</evidence>
<evidence type="ECO:0000313" key="7">
    <source>
        <dbReference type="Proteomes" id="UP001593833"/>
    </source>
</evidence>
<dbReference type="InterPro" id="IPR000413">
    <property type="entry name" value="Integrin_alpha"/>
</dbReference>
<keyword evidence="1" id="KW-0732">Signal</keyword>
<dbReference type="Gene3D" id="2.60.40.4070">
    <property type="match status" value="1"/>
</dbReference>
<dbReference type="EMBL" id="JBHPKH010000008">
    <property type="protein sequence ID" value="MFC1572229.1"/>
    <property type="molecule type" value="Genomic_DNA"/>
</dbReference>
<organism evidence="6 7">
    <name type="scientific">Eiseniibacteriota bacterium</name>
    <dbReference type="NCBI Taxonomy" id="2212470"/>
    <lineage>
        <taxon>Bacteria</taxon>
        <taxon>Candidatus Eiseniibacteriota</taxon>
    </lineage>
</organism>
<dbReference type="Pfam" id="PF01839">
    <property type="entry name" value="FG-GAP"/>
    <property type="match status" value="13"/>
</dbReference>
<keyword evidence="3" id="KW-0325">Glycoprotein</keyword>
<keyword evidence="2" id="KW-0677">Repeat</keyword>
<keyword evidence="4" id="KW-0472">Membrane</keyword>
<dbReference type="Gene3D" id="2.130.10.130">
    <property type="entry name" value="Integrin alpha, N-terminal"/>
    <property type="match status" value="7"/>
</dbReference>
<evidence type="ECO:0000256" key="1">
    <source>
        <dbReference type="ARBA" id="ARBA00022729"/>
    </source>
</evidence>
<feature type="domain" description="FlgD/Vpr Ig-like" evidence="5">
    <location>
        <begin position="1295"/>
        <end position="1346"/>
    </location>
</feature>
<dbReference type="PROSITE" id="PS51470">
    <property type="entry name" value="FG_GAP"/>
    <property type="match status" value="12"/>
</dbReference>
<dbReference type="InterPro" id="IPR025965">
    <property type="entry name" value="FlgD/Vpr_Ig-like"/>
</dbReference>
<evidence type="ECO:0000256" key="2">
    <source>
        <dbReference type="ARBA" id="ARBA00022737"/>
    </source>
</evidence>
<feature type="transmembrane region" description="Helical" evidence="4">
    <location>
        <begin position="12"/>
        <end position="30"/>
    </location>
</feature>
<proteinExistence type="predicted"/>
<keyword evidence="4" id="KW-0812">Transmembrane</keyword>
<name>A0ABV6YJ62_UNCEI</name>
<evidence type="ECO:0000313" key="6">
    <source>
        <dbReference type="EMBL" id="MFC1572229.1"/>
    </source>
</evidence>
<keyword evidence="7" id="KW-1185">Reference proteome</keyword>
<dbReference type="Proteomes" id="UP001593833">
    <property type="component" value="Unassembled WGS sequence"/>
</dbReference>
<comment type="caution">
    <text evidence="6">The sequence shown here is derived from an EMBL/GenBank/DDBJ whole genome shotgun (WGS) entry which is preliminary data.</text>
</comment>
<dbReference type="SMART" id="SM00191">
    <property type="entry name" value="Int_alpha"/>
    <property type="match status" value="14"/>
</dbReference>
<dbReference type="InterPro" id="IPR013517">
    <property type="entry name" value="FG-GAP"/>
</dbReference>
<protein>
    <submittedName>
        <fullName evidence="6">FG-GAP-like repeat-containing protein</fullName>
    </submittedName>
</protein>
<sequence>MNIRVESTCSQLGACAICLAAILGLSAILFSGDGHQSQPPGASELPAGANADWWTSVSENLEQAEYHVSENSIGLQAPNRAHNLRTYFLADGIEVVPRDERQTQWHWRWTTRSWGRSNQMHPAKSGEPLHDAARVEFDRGDGLLEWYKNSKSGLEQGFTVDTAPAGSGNICIEGAITGGLSAELDTCKQAIDFFVGDTPVLCYSKLVAIDATGRELPGEMLLADNTILLSIDDRDAVYPILIDPMVRTPEWYLEGEHVGDALGCAVATAGDVNGDGFSDVIVGAYGYDDGENEEGRALLYMGSAAGLETSHSWDNEGGVANVQYGRAVASAGDVNNDGYSDVIVAAPGWDAGGGHYAAGIVFLYLGSASGLEPTDSWSKTGEGEEDKFGGSIANAGDVNGDGYADIIVGAPDWDLEDESIWDCGAAFVYLGTSTGLELSHAWSFVPMATAAYYGCSVSSAGDVNGDGYSDFVVGSSHYTHNQPSEGKVFLYYGSSGTISTTPAWSAEGDQSHAHFGSSVSTAGDVNGDGYSDLIIGAPEYDRDTIENVGKAYVFLGSTWGLDSIPVWTVEGDERWESLGKRVATAGDVNGDGYGDYMITVPHYEDATPGSDQGEVHLYLGYWTGSPTEPNQIYVGDQDHAQYGLSISTAGDVNGDGYSDLIVGSESWDYFGSRGKAYLYTGGSHLTKEVPGWVTEPNHAYARYGSALAGAGDVNCDGFSDVLVGAPGYDYGHVDEGVVFLFLGSHQGLEAYPAWYAEGNQDGAGFGVSVAGAGDVNGDGWVDILIGASAYSGSTGSEGAAFLWFSVYGGGPPGNPSNADWSCLSGQEGSQYGFSVAGAGDVNADGCADIVVGAPYYDQGHTNEGAAFAYYGSETGPSETHDWLRDSDYSSAEYGACVASAGDFNGDGFSDVVIASPKYGHPESTEGLVFVYTGSENGLQTDAPWWFAEGDQAGGRLGISAACAGDVNGDGYSDLIVGAPRYDTPESNAGAAYLFQGAAVAPPTGTPANADWSGEEHQDNAWFGYAVSSAGDVNGDGYSDVLVGSPYEDNAAGSDVGNLYLWLGSSSGLSDGPADWYYEGLNEGMALGYRVDCAGDPNGDGFSDIIAGAKYYDGGHTDEGRAYLFYGNDSRGLSRMPMQWRHDFSSVVAPLGMVDAEDGFVLAGNVRIAGGRGRARLEFEVKPHNIPFDGTGTVVSAYGNTGTPTTSGGSSIFLATYITGLSDGVRYHWRMRTRSKDPLFPTSPWVGLPDNAATEMDLRTSGTALGIAESLPAMCSLRFRGSPNPFNHGTRLAYRLPVNSHVSLKVYNTEGRLVRTLVDERQEAGEKAVAWDGKDHTGCPLSTGVYLGNLQAGERQESRRLLLVR</sequence>
<dbReference type="InterPro" id="IPR028994">
    <property type="entry name" value="Integrin_alpha_N"/>
</dbReference>
<evidence type="ECO:0000256" key="4">
    <source>
        <dbReference type="SAM" id="Phobius"/>
    </source>
</evidence>
<gene>
    <name evidence="6" type="ORF">ACFL6M_01395</name>
</gene>
<dbReference type="Pfam" id="PF13860">
    <property type="entry name" value="FlgD_ig"/>
    <property type="match status" value="1"/>
</dbReference>
<dbReference type="PANTHER" id="PTHR23220">
    <property type="entry name" value="INTEGRIN ALPHA"/>
    <property type="match status" value="1"/>
</dbReference>
<reference evidence="6 7" key="1">
    <citation type="submission" date="2024-09" db="EMBL/GenBank/DDBJ databases">
        <authorList>
            <person name="D'Angelo T."/>
        </authorList>
    </citation>
    <scope>NUCLEOTIDE SEQUENCE [LARGE SCALE GENOMIC DNA]</scope>
    <source>
        <strain evidence="6">SAG AM-320-E07</strain>
    </source>
</reference>
<dbReference type="SUPFAM" id="SSF69318">
    <property type="entry name" value="Integrin alpha N-terminal domain"/>
    <property type="match status" value="6"/>
</dbReference>
<dbReference type="PANTHER" id="PTHR23220:SF122">
    <property type="entry name" value="INTEGRIN ALPHA-PS1"/>
    <property type="match status" value="1"/>
</dbReference>
<evidence type="ECO:0000256" key="3">
    <source>
        <dbReference type="ARBA" id="ARBA00023180"/>
    </source>
</evidence>